<dbReference type="AlphaFoldDB" id="A0A7J7MVY1"/>
<accession>A0A7J7MVY1</accession>
<feature type="compositionally biased region" description="Basic and acidic residues" evidence="1">
    <location>
        <begin position="227"/>
        <end position="236"/>
    </location>
</feature>
<feature type="domain" description="F-box" evidence="2">
    <location>
        <begin position="23"/>
        <end position="58"/>
    </location>
</feature>
<name>A0A7J7MVY1_9MAGN</name>
<dbReference type="InterPro" id="IPR005174">
    <property type="entry name" value="KIB1-4_b-propeller"/>
</dbReference>
<dbReference type="InterPro" id="IPR050942">
    <property type="entry name" value="F-box_BR-signaling"/>
</dbReference>
<evidence type="ECO:0000313" key="4">
    <source>
        <dbReference type="EMBL" id="KAF6159026.1"/>
    </source>
</evidence>
<dbReference type="EMBL" id="JACGCM010001209">
    <property type="protein sequence ID" value="KAF6159026.1"/>
    <property type="molecule type" value="Genomic_DNA"/>
</dbReference>
<evidence type="ECO:0000256" key="1">
    <source>
        <dbReference type="SAM" id="MobiDB-lite"/>
    </source>
</evidence>
<comment type="caution">
    <text evidence="4">The sequence shown here is derived from an EMBL/GenBank/DDBJ whole genome shotgun (WGS) entry which is preliminary data.</text>
</comment>
<dbReference type="Pfam" id="PF03478">
    <property type="entry name" value="Beta-prop_KIB1-4"/>
    <property type="match status" value="2"/>
</dbReference>
<dbReference type="PANTHER" id="PTHR44259">
    <property type="entry name" value="OS07G0183000 PROTEIN-RELATED"/>
    <property type="match status" value="1"/>
</dbReference>
<reference evidence="4 5" key="1">
    <citation type="journal article" date="2020" name="IScience">
        <title>Genome Sequencing of the Endangered Kingdonia uniflora (Circaeasteraceae, Ranunculales) Reveals Potential Mechanisms of Evolutionary Specialization.</title>
        <authorList>
            <person name="Sun Y."/>
            <person name="Deng T."/>
            <person name="Zhang A."/>
            <person name="Moore M.J."/>
            <person name="Landis J.B."/>
            <person name="Lin N."/>
            <person name="Zhang H."/>
            <person name="Zhang X."/>
            <person name="Huang J."/>
            <person name="Zhang X."/>
            <person name="Sun H."/>
            <person name="Wang H."/>
        </authorList>
    </citation>
    <scope>NUCLEOTIDE SEQUENCE [LARGE SCALE GENOMIC DNA]</scope>
    <source>
        <strain evidence="4">TB1705</strain>
        <tissue evidence="4">Leaf</tissue>
    </source>
</reference>
<evidence type="ECO:0000259" key="3">
    <source>
        <dbReference type="Pfam" id="PF03478"/>
    </source>
</evidence>
<dbReference type="OrthoDB" id="642536at2759"/>
<feature type="compositionally biased region" description="Acidic residues" evidence="1">
    <location>
        <begin position="213"/>
        <end position="226"/>
    </location>
</feature>
<sequence length="356" mass="41066">MFSFNWLSSSRVLKLQASMASEWSSLPFELLDIITKRIVVASDHLRFSAVCSSWRSVAVENRCHIPHQFPSLMIPGEDPNNRILLEYDDQEGDRGGYGFVDRGHRLPLPHNSVCRVSSKGWLIYADDRLDMYLLNPFSGTINQLPSIKALPPPRDHQVPLSLHWTKYELFLITKEPISRYYKGLYYLVESSPGELFQVIRDIGVFGSNYDHSYEDDDDDGDDDDKDSENGVEKSDKRTLATGSNVTVYFEVFKYQPCLKKWIRVKDLGNEAFFLGMNTSFSLPPFDFIGCKRNCIYFRDNRVHDFDHIYCCERELLSDGNDIGIFNLADGTIEPLYSPNNLKHTLPFPIWVSKFPW</sequence>
<organism evidence="4 5">
    <name type="scientific">Kingdonia uniflora</name>
    <dbReference type="NCBI Taxonomy" id="39325"/>
    <lineage>
        <taxon>Eukaryota</taxon>
        <taxon>Viridiplantae</taxon>
        <taxon>Streptophyta</taxon>
        <taxon>Embryophyta</taxon>
        <taxon>Tracheophyta</taxon>
        <taxon>Spermatophyta</taxon>
        <taxon>Magnoliopsida</taxon>
        <taxon>Ranunculales</taxon>
        <taxon>Circaeasteraceae</taxon>
        <taxon>Kingdonia</taxon>
    </lineage>
</organism>
<evidence type="ECO:0000259" key="2">
    <source>
        <dbReference type="Pfam" id="PF00646"/>
    </source>
</evidence>
<proteinExistence type="predicted"/>
<dbReference type="InterPro" id="IPR001810">
    <property type="entry name" value="F-box_dom"/>
</dbReference>
<dbReference type="Proteomes" id="UP000541444">
    <property type="component" value="Unassembled WGS sequence"/>
</dbReference>
<evidence type="ECO:0008006" key="6">
    <source>
        <dbReference type="Google" id="ProtNLM"/>
    </source>
</evidence>
<keyword evidence="5" id="KW-1185">Reference proteome</keyword>
<feature type="region of interest" description="Disordered" evidence="1">
    <location>
        <begin position="213"/>
        <end position="236"/>
    </location>
</feature>
<protein>
    <recommendedName>
        <fullName evidence="6">DUF295 domain-containing protein</fullName>
    </recommendedName>
</protein>
<dbReference type="Pfam" id="PF00646">
    <property type="entry name" value="F-box"/>
    <property type="match status" value="1"/>
</dbReference>
<feature type="domain" description="KIB1-4 beta-propeller" evidence="3">
    <location>
        <begin position="104"/>
        <end position="162"/>
    </location>
</feature>
<gene>
    <name evidence="4" type="ORF">GIB67_022181</name>
</gene>
<evidence type="ECO:0000313" key="5">
    <source>
        <dbReference type="Proteomes" id="UP000541444"/>
    </source>
</evidence>
<feature type="domain" description="KIB1-4 beta-propeller" evidence="3">
    <location>
        <begin position="183"/>
        <end position="326"/>
    </location>
</feature>
<dbReference type="Gene3D" id="1.20.1280.50">
    <property type="match status" value="1"/>
</dbReference>